<proteinExistence type="predicted"/>
<feature type="non-terminal residue" evidence="1">
    <location>
        <position position="1"/>
    </location>
</feature>
<feature type="non-terminal residue" evidence="1">
    <location>
        <position position="227"/>
    </location>
</feature>
<dbReference type="EMBL" id="CAXAMM010007890">
    <property type="protein sequence ID" value="CAK9015647.1"/>
    <property type="molecule type" value="Genomic_DNA"/>
</dbReference>
<keyword evidence="2" id="KW-1185">Reference proteome</keyword>
<evidence type="ECO:0000313" key="1">
    <source>
        <dbReference type="EMBL" id="CAK9015647.1"/>
    </source>
</evidence>
<gene>
    <name evidence="1" type="ORF">SCF082_LOCUS12852</name>
</gene>
<evidence type="ECO:0000313" key="2">
    <source>
        <dbReference type="Proteomes" id="UP001642464"/>
    </source>
</evidence>
<reference evidence="1 2" key="1">
    <citation type="submission" date="2024-02" db="EMBL/GenBank/DDBJ databases">
        <authorList>
            <person name="Chen Y."/>
            <person name="Shah S."/>
            <person name="Dougan E. K."/>
            <person name="Thang M."/>
            <person name="Chan C."/>
        </authorList>
    </citation>
    <scope>NUCLEOTIDE SEQUENCE [LARGE SCALE GENOMIC DNA]</scope>
</reference>
<sequence length="227" mass="25185">VPEPKLLSFIEWQSDCQQELLTLVDGLIIIAALDKNPSMAVEVLCGIIKGRKAVSRKAYCLRHRRHCYLRCASSHTAGSSCTAHSAQGLSLSLSDPNVLHLLAWCALRMEIQKSSLTLENVPGFPSEILSRILGDAYVIECHTLDPRMLGFYRATMWSWRELFCAHNFKGGIFPGEDEFQKELPGNRKLSMIKTFEELAGSGTAHEDSSCAASSKVAALMEHYGVER</sequence>
<protein>
    <submittedName>
        <fullName evidence="1">Uncharacterized protein</fullName>
    </submittedName>
</protein>
<dbReference type="Proteomes" id="UP001642464">
    <property type="component" value="Unassembled WGS sequence"/>
</dbReference>
<name>A0ABP0JML2_9DINO</name>
<organism evidence="1 2">
    <name type="scientific">Durusdinium trenchii</name>
    <dbReference type="NCBI Taxonomy" id="1381693"/>
    <lineage>
        <taxon>Eukaryota</taxon>
        <taxon>Sar</taxon>
        <taxon>Alveolata</taxon>
        <taxon>Dinophyceae</taxon>
        <taxon>Suessiales</taxon>
        <taxon>Symbiodiniaceae</taxon>
        <taxon>Durusdinium</taxon>
    </lineage>
</organism>
<comment type="caution">
    <text evidence="1">The sequence shown here is derived from an EMBL/GenBank/DDBJ whole genome shotgun (WGS) entry which is preliminary data.</text>
</comment>
<accession>A0ABP0JML2</accession>